<dbReference type="SUPFAM" id="SSF51395">
    <property type="entry name" value="FMN-linked oxidoreductases"/>
    <property type="match status" value="1"/>
</dbReference>
<name>A0AAD7MI90_9AGAR</name>
<dbReference type="GO" id="GO:0016491">
    <property type="term" value="F:oxidoreductase activity"/>
    <property type="evidence" value="ECO:0007669"/>
    <property type="project" value="InterPro"/>
</dbReference>
<gene>
    <name evidence="2" type="ORF">DFH07DRAFT_762031</name>
</gene>
<feature type="non-terminal residue" evidence="2">
    <location>
        <position position="1"/>
    </location>
</feature>
<evidence type="ECO:0000313" key="2">
    <source>
        <dbReference type="EMBL" id="KAJ7717363.1"/>
    </source>
</evidence>
<protein>
    <submittedName>
        <fullName evidence="2">Flavoprotein NADH-dependent oxidoreductase</fullName>
    </submittedName>
</protein>
<proteinExistence type="predicted"/>
<dbReference type="Gene3D" id="3.20.20.70">
    <property type="entry name" value="Aldolase class I"/>
    <property type="match status" value="1"/>
</dbReference>
<dbReference type="GO" id="GO:0010181">
    <property type="term" value="F:FMN binding"/>
    <property type="evidence" value="ECO:0007669"/>
    <property type="project" value="InterPro"/>
</dbReference>
<organism evidence="2 3">
    <name type="scientific">Mycena maculata</name>
    <dbReference type="NCBI Taxonomy" id="230809"/>
    <lineage>
        <taxon>Eukaryota</taxon>
        <taxon>Fungi</taxon>
        <taxon>Dikarya</taxon>
        <taxon>Basidiomycota</taxon>
        <taxon>Agaricomycotina</taxon>
        <taxon>Agaricomycetes</taxon>
        <taxon>Agaricomycetidae</taxon>
        <taxon>Agaricales</taxon>
        <taxon>Marasmiineae</taxon>
        <taxon>Mycenaceae</taxon>
        <taxon>Mycena</taxon>
    </lineage>
</organism>
<accession>A0AAD7MI90</accession>
<evidence type="ECO:0000259" key="1">
    <source>
        <dbReference type="Pfam" id="PF00724"/>
    </source>
</evidence>
<feature type="domain" description="NADH:flavin oxidoreductase/NADH oxidase N-terminal" evidence="1">
    <location>
        <begin position="6"/>
        <end position="344"/>
    </location>
</feature>
<dbReference type="Pfam" id="PF00724">
    <property type="entry name" value="Oxidored_FMN"/>
    <property type="match status" value="1"/>
</dbReference>
<keyword evidence="3" id="KW-1185">Reference proteome</keyword>
<evidence type="ECO:0000313" key="3">
    <source>
        <dbReference type="Proteomes" id="UP001215280"/>
    </source>
</evidence>
<dbReference type="EMBL" id="JARJLG010000319">
    <property type="protein sequence ID" value="KAJ7717363.1"/>
    <property type="molecule type" value="Genomic_DNA"/>
</dbReference>
<reference evidence="2" key="1">
    <citation type="submission" date="2023-03" db="EMBL/GenBank/DDBJ databases">
        <title>Massive genome expansion in bonnet fungi (Mycena s.s.) driven by repeated elements and novel gene families across ecological guilds.</title>
        <authorList>
            <consortium name="Lawrence Berkeley National Laboratory"/>
            <person name="Harder C.B."/>
            <person name="Miyauchi S."/>
            <person name="Viragh M."/>
            <person name="Kuo A."/>
            <person name="Thoen E."/>
            <person name="Andreopoulos B."/>
            <person name="Lu D."/>
            <person name="Skrede I."/>
            <person name="Drula E."/>
            <person name="Henrissat B."/>
            <person name="Morin E."/>
            <person name="Kohler A."/>
            <person name="Barry K."/>
            <person name="LaButti K."/>
            <person name="Morin E."/>
            <person name="Salamov A."/>
            <person name="Lipzen A."/>
            <person name="Mereny Z."/>
            <person name="Hegedus B."/>
            <person name="Baldrian P."/>
            <person name="Stursova M."/>
            <person name="Weitz H."/>
            <person name="Taylor A."/>
            <person name="Grigoriev I.V."/>
            <person name="Nagy L.G."/>
            <person name="Martin F."/>
            <person name="Kauserud H."/>
        </authorList>
    </citation>
    <scope>NUCLEOTIDE SEQUENCE</scope>
    <source>
        <strain evidence="2">CBHHK188m</strain>
    </source>
</reference>
<dbReference type="AlphaFoldDB" id="A0AAD7MI90"/>
<dbReference type="Proteomes" id="UP001215280">
    <property type="component" value="Unassembled WGS sequence"/>
</dbReference>
<dbReference type="InterPro" id="IPR045247">
    <property type="entry name" value="Oye-like"/>
</dbReference>
<dbReference type="InterPro" id="IPR013785">
    <property type="entry name" value="Aldolase_TIM"/>
</dbReference>
<dbReference type="CDD" id="cd02933">
    <property type="entry name" value="OYE_like_FMN"/>
    <property type="match status" value="1"/>
</dbReference>
<dbReference type="PANTHER" id="PTHR22893">
    <property type="entry name" value="NADH OXIDOREDUCTASE-RELATED"/>
    <property type="match status" value="1"/>
</dbReference>
<dbReference type="InterPro" id="IPR001155">
    <property type="entry name" value="OxRdtase_FMN_N"/>
</dbReference>
<comment type="caution">
    <text evidence="2">The sequence shown here is derived from an EMBL/GenBank/DDBJ whole genome shotgun (WGS) entry which is preliminary data.</text>
</comment>
<dbReference type="PANTHER" id="PTHR22893:SF91">
    <property type="entry name" value="NADPH DEHYDROGENASE 2-RELATED"/>
    <property type="match status" value="1"/>
</dbReference>
<sequence length="373" mass="40725">LDISTLFTPFTLGSITIENRIGMCALTRNRSSQTVPNEMMRQYYGLRAVGGAGLIVTEGTLITRQGSEWPDAPGIWNKEQIQGWKKITDSVHVARGKIYCQLWHLGRLSHPEAPEQIAAAVPVYAPSAIAACGGKFCFIDGAPGYVTPTEIDDPTVLISQFRQAAINAKEAGFDGVELHGAGCLIHQFLDSTSNKRTDKWGGSVENCARFALETLKALIKVYGPNVAIKLSPGIDMGMPLQETLDTFWYLFREVNTLGLSYVTLLRYKPLHNAEFDGKKRGTPHDVVKSYSQFLADTPLFVNGGMTPAEAEELVNTGKATGVFIGAPWISHPDLGKRIRAGKPLDNPLDLMTLYGAPGVDPALGYMDYKEAVY</sequence>